<protein>
    <recommendedName>
        <fullName evidence="2">Cytokinin riboside 5'-monophosphate phosphoribohydrolase</fullName>
        <ecNumber evidence="2">3.2.2.n1</ecNumber>
    </recommendedName>
</protein>
<dbReference type="GO" id="GO:0005829">
    <property type="term" value="C:cytosol"/>
    <property type="evidence" value="ECO:0007669"/>
    <property type="project" value="TreeGrafter"/>
</dbReference>
<gene>
    <name evidence="3" type="ORF">ISU10_11865</name>
</gene>
<dbReference type="RefSeq" id="WP_194696611.1">
    <property type="nucleotide sequence ID" value="NZ_JADKPO010000014.1"/>
</dbReference>
<comment type="catalytic activity">
    <reaction evidence="2">
        <text>N(6)-(dimethylallyl)adenosine 5'-phosphate + H2O = N(6)-dimethylallyladenine + D-ribose 5-phosphate</text>
        <dbReference type="Rhea" id="RHEA:48560"/>
        <dbReference type="ChEBI" id="CHEBI:15377"/>
        <dbReference type="ChEBI" id="CHEBI:17660"/>
        <dbReference type="ChEBI" id="CHEBI:57526"/>
        <dbReference type="ChEBI" id="CHEBI:78346"/>
        <dbReference type="EC" id="3.2.2.n1"/>
    </reaction>
</comment>
<dbReference type="PANTHER" id="PTHR31223">
    <property type="entry name" value="LOG FAMILY PROTEIN YJL055W"/>
    <property type="match status" value="1"/>
</dbReference>
<evidence type="ECO:0000256" key="2">
    <source>
        <dbReference type="RuleBase" id="RU363015"/>
    </source>
</evidence>
<reference evidence="3" key="1">
    <citation type="submission" date="2020-11" db="EMBL/GenBank/DDBJ databases">
        <title>Nocardioides cynanchi sp. nov., isolated from soil of rhizosphere of Cynanchum wilfordii.</title>
        <authorList>
            <person name="Lee J.-S."/>
            <person name="Suh M.K."/>
            <person name="Kim J.-S."/>
        </authorList>
    </citation>
    <scope>NUCLEOTIDE SEQUENCE</scope>
    <source>
        <strain evidence="3">KCTC 19276</strain>
    </source>
</reference>
<evidence type="ECO:0000313" key="3">
    <source>
        <dbReference type="EMBL" id="MBF4768462.1"/>
    </source>
</evidence>
<dbReference type="InterPro" id="IPR031100">
    <property type="entry name" value="LOG_fam"/>
</dbReference>
<name>A0A930YIR4_9ACTN</name>
<dbReference type="EC" id="3.2.2.n1" evidence="2"/>
<dbReference type="SUPFAM" id="SSF102405">
    <property type="entry name" value="MCP/YpsA-like"/>
    <property type="match status" value="1"/>
</dbReference>
<keyword evidence="4" id="KW-1185">Reference proteome</keyword>
<dbReference type="GO" id="GO:0016799">
    <property type="term" value="F:hydrolase activity, hydrolyzing N-glycosyl compounds"/>
    <property type="evidence" value="ECO:0007669"/>
    <property type="project" value="TreeGrafter"/>
</dbReference>
<comment type="catalytic activity">
    <reaction evidence="2">
        <text>9-ribosyl-trans-zeatin 5'-phosphate + H2O = trans-zeatin + D-ribose 5-phosphate</text>
        <dbReference type="Rhea" id="RHEA:48564"/>
        <dbReference type="ChEBI" id="CHEBI:15377"/>
        <dbReference type="ChEBI" id="CHEBI:16522"/>
        <dbReference type="ChEBI" id="CHEBI:78346"/>
        <dbReference type="ChEBI" id="CHEBI:87947"/>
        <dbReference type="EC" id="3.2.2.n1"/>
    </reaction>
</comment>
<dbReference type="PANTHER" id="PTHR31223:SF70">
    <property type="entry name" value="LOG FAMILY PROTEIN YJL055W"/>
    <property type="match status" value="1"/>
</dbReference>
<organism evidence="3 4">
    <name type="scientific">Nocardioides agariphilus</name>
    <dbReference type="NCBI Taxonomy" id="433664"/>
    <lineage>
        <taxon>Bacteria</taxon>
        <taxon>Bacillati</taxon>
        <taxon>Actinomycetota</taxon>
        <taxon>Actinomycetes</taxon>
        <taxon>Propionibacteriales</taxon>
        <taxon>Nocardioidaceae</taxon>
        <taxon>Nocardioides</taxon>
    </lineage>
</organism>
<comment type="similarity">
    <text evidence="1 2">Belongs to the LOG family.</text>
</comment>
<dbReference type="InterPro" id="IPR005269">
    <property type="entry name" value="LOG"/>
</dbReference>
<keyword evidence="2" id="KW-0378">Hydrolase</keyword>
<dbReference type="AlphaFoldDB" id="A0A930YIR4"/>
<sequence>MRIAVFLGSSPGLSTHQTATAQLGRAIAEAGHAIVYGGAGVGLMGVLADAALSAGGDVVGVLPRNLFSREVGHTGLSTLELVDTMHERKARMAELADAFVALPGGTGTLDELIEIITWSQLGLHAKPVALYDVDDFWAPLLALLDHMVASGYVSASARSALLVASGPPELLDLLR</sequence>
<keyword evidence="2" id="KW-0203">Cytokinin biosynthesis</keyword>
<comment type="caution">
    <text evidence="3">The sequence shown here is derived from an EMBL/GenBank/DDBJ whole genome shotgun (WGS) entry which is preliminary data.</text>
</comment>
<evidence type="ECO:0000256" key="1">
    <source>
        <dbReference type="ARBA" id="ARBA00006763"/>
    </source>
</evidence>
<proteinExistence type="inferred from homology"/>
<dbReference type="Pfam" id="PF03641">
    <property type="entry name" value="Lysine_decarbox"/>
    <property type="match status" value="1"/>
</dbReference>
<evidence type="ECO:0000313" key="4">
    <source>
        <dbReference type="Proteomes" id="UP000660668"/>
    </source>
</evidence>
<dbReference type="Gene3D" id="3.40.50.450">
    <property type="match status" value="1"/>
</dbReference>
<dbReference type="Proteomes" id="UP000660668">
    <property type="component" value="Unassembled WGS sequence"/>
</dbReference>
<dbReference type="NCBIfam" id="TIGR00730">
    <property type="entry name" value="Rossman fold protein, TIGR00730 family"/>
    <property type="match status" value="1"/>
</dbReference>
<dbReference type="EMBL" id="JADKPO010000014">
    <property type="protein sequence ID" value="MBF4768462.1"/>
    <property type="molecule type" value="Genomic_DNA"/>
</dbReference>
<dbReference type="GO" id="GO:0009691">
    <property type="term" value="P:cytokinin biosynthetic process"/>
    <property type="evidence" value="ECO:0007669"/>
    <property type="project" value="UniProtKB-UniRule"/>
</dbReference>
<accession>A0A930YIR4</accession>